<comment type="caution">
    <text evidence="1">The sequence shown here is derived from an EMBL/GenBank/DDBJ whole genome shotgun (WGS) entry which is preliminary data.</text>
</comment>
<organism evidence="1 2">
    <name type="scientific">Roseburia porci</name>
    <dbReference type="NCBI Taxonomy" id="2605790"/>
    <lineage>
        <taxon>Bacteria</taxon>
        <taxon>Bacillati</taxon>
        <taxon>Bacillota</taxon>
        <taxon>Clostridia</taxon>
        <taxon>Lachnospirales</taxon>
        <taxon>Lachnospiraceae</taxon>
        <taxon>Roseburia</taxon>
    </lineage>
</organism>
<dbReference type="RefSeq" id="WP_154430018.1">
    <property type="nucleotide sequence ID" value="NZ_VUNI01000013.1"/>
</dbReference>
<accession>A0A6L5YSX5</accession>
<dbReference type="AlphaFoldDB" id="A0A6L5YSX5"/>
<evidence type="ECO:0000313" key="2">
    <source>
        <dbReference type="Proteomes" id="UP000474024"/>
    </source>
</evidence>
<proteinExistence type="predicted"/>
<name>A0A6L5YSX5_9FIRM</name>
<dbReference type="EMBL" id="VUNI01000013">
    <property type="protein sequence ID" value="MST75052.1"/>
    <property type="molecule type" value="Genomic_DNA"/>
</dbReference>
<gene>
    <name evidence="1" type="ORF">FYJ75_08440</name>
</gene>
<keyword evidence="2" id="KW-1185">Reference proteome</keyword>
<reference evidence="1 2" key="1">
    <citation type="submission" date="2019-08" db="EMBL/GenBank/DDBJ databases">
        <title>In-depth cultivation of the pig gut microbiome towards novel bacterial diversity and tailored functional studies.</title>
        <authorList>
            <person name="Wylensek D."/>
            <person name="Hitch T.C.A."/>
            <person name="Clavel T."/>
        </authorList>
    </citation>
    <scope>NUCLEOTIDE SEQUENCE [LARGE SCALE GENOMIC DNA]</scope>
    <source>
        <strain evidence="1 2">MUC/MUC-530-WT-4D</strain>
    </source>
</reference>
<dbReference type="Proteomes" id="UP000474024">
    <property type="component" value="Unassembled WGS sequence"/>
</dbReference>
<sequence>MGRGEIESAHITAKKYWIVDGVQSDIITNEMHSYILFPEYQFIPINGSMRMQVAVPKPDKKVLNIPDENKAQCMIIENTVQITLKGVFNERESSYLCHYFVDYYPNELKRSSIRDISMMLLRPEQIKLTGKKIEASVSTYYNVNVQSYMAVISMKNLSNDDIFFKEAILTDMHNHKMGTFDFLGIPDSQNGSLIAKEQIEIEMKIEHHLEIIRKYAIDLNGHIKLCIVDIDDNKYVFKKGFPVG</sequence>
<protein>
    <submittedName>
        <fullName evidence="1">Uncharacterized protein</fullName>
    </submittedName>
</protein>
<evidence type="ECO:0000313" key="1">
    <source>
        <dbReference type="EMBL" id="MST75052.1"/>
    </source>
</evidence>